<proteinExistence type="predicted"/>
<keyword evidence="4 7" id="KW-0472">Membrane</keyword>
<dbReference type="PROSITE" id="PS50053">
    <property type="entry name" value="UBIQUITIN_2"/>
    <property type="match status" value="1"/>
</dbReference>
<protein>
    <recommendedName>
        <fullName evidence="8">Ubiquitin-like domain-containing protein</fullName>
    </recommendedName>
</protein>
<reference evidence="9 10" key="1">
    <citation type="submission" date="2024-10" db="EMBL/GenBank/DDBJ databases">
        <authorList>
            <person name="Kim D."/>
        </authorList>
    </citation>
    <scope>NUCLEOTIDE SEQUENCE [LARGE SCALE GENOMIC DNA]</scope>
    <source>
        <strain evidence="9">BH-2024</strain>
    </source>
</reference>
<dbReference type="EMBL" id="JBICBT010000137">
    <property type="protein sequence ID" value="KAL3122416.1"/>
    <property type="molecule type" value="Genomic_DNA"/>
</dbReference>
<comment type="subcellular location">
    <subcellularLocation>
        <location evidence="1">Membrane</location>
    </subcellularLocation>
</comment>
<feature type="compositionally biased region" description="Low complexity" evidence="6">
    <location>
        <begin position="380"/>
        <end position="411"/>
    </location>
</feature>
<feature type="domain" description="Ubiquitin-like" evidence="8">
    <location>
        <begin position="11"/>
        <end position="72"/>
    </location>
</feature>
<comment type="caution">
    <text evidence="9">The sequence shown here is derived from an EMBL/GenBank/DDBJ whole genome shotgun (WGS) entry which is preliminary data.</text>
</comment>
<dbReference type="PANTHER" id="PTHR12943">
    <property type="entry name" value="HOMOCYSTEINE-RESPONSIVE ENDOPLASMIC RETICULUM-RESIDENT UNIQUITIN-LIKE DOMAIN HERPUD PROTEIN FAMILY MEMBER"/>
    <property type="match status" value="1"/>
</dbReference>
<evidence type="ECO:0000313" key="10">
    <source>
        <dbReference type="Proteomes" id="UP001620626"/>
    </source>
</evidence>
<dbReference type="GO" id="GO:0006986">
    <property type="term" value="P:response to unfolded protein"/>
    <property type="evidence" value="ECO:0007669"/>
    <property type="project" value="UniProtKB-KW"/>
</dbReference>
<evidence type="ECO:0000256" key="3">
    <source>
        <dbReference type="ARBA" id="ARBA00022989"/>
    </source>
</evidence>
<keyword evidence="5" id="KW-0834">Unfolded protein response</keyword>
<feature type="compositionally biased region" description="Polar residues" evidence="6">
    <location>
        <begin position="102"/>
        <end position="116"/>
    </location>
</feature>
<evidence type="ECO:0000256" key="2">
    <source>
        <dbReference type="ARBA" id="ARBA00022692"/>
    </source>
</evidence>
<keyword evidence="2 7" id="KW-0812">Transmembrane</keyword>
<keyword evidence="10" id="KW-1185">Reference proteome</keyword>
<evidence type="ECO:0000256" key="1">
    <source>
        <dbReference type="ARBA" id="ARBA00004370"/>
    </source>
</evidence>
<dbReference type="AlphaFoldDB" id="A0ABD2M4H1"/>
<dbReference type="Proteomes" id="UP001620626">
    <property type="component" value="Unassembled WGS sequence"/>
</dbReference>
<dbReference type="Pfam" id="PF00240">
    <property type="entry name" value="ubiquitin"/>
    <property type="match status" value="1"/>
</dbReference>
<evidence type="ECO:0000256" key="5">
    <source>
        <dbReference type="ARBA" id="ARBA00023230"/>
    </source>
</evidence>
<feature type="region of interest" description="Disordered" evidence="6">
    <location>
        <begin position="102"/>
        <end position="148"/>
    </location>
</feature>
<gene>
    <name evidence="9" type="ORF">niasHT_001451</name>
</gene>
<keyword evidence="3 7" id="KW-1133">Transmembrane helix</keyword>
<dbReference type="FunFam" id="3.10.20.90:FF:000046">
    <property type="entry name" value="Homocysteine-responsive endoplasmic reticulum-resident ubiquitin-like domain member 2 protein"/>
    <property type="match status" value="1"/>
</dbReference>
<dbReference type="PANTHER" id="PTHR12943:SF27">
    <property type="entry name" value="HOMOCYSTEINE-INDUCED ENDOPLASMIC RETICULUM PROTEIN, ISOFORM A"/>
    <property type="match status" value="1"/>
</dbReference>
<dbReference type="SMART" id="SM00213">
    <property type="entry name" value="UBQ"/>
    <property type="match status" value="1"/>
</dbReference>
<dbReference type="InterPro" id="IPR029071">
    <property type="entry name" value="Ubiquitin-like_domsf"/>
</dbReference>
<evidence type="ECO:0000256" key="4">
    <source>
        <dbReference type="ARBA" id="ARBA00023136"/>
    </source>
</evidence>
<feature type="region of interest" description="Disordered" evidence="6">
    <location>
        <begin position="367"/>
        <end position="417"/>
    </location>
</feature>
<evidence type="ECO:0000256" key="7">
    <source>
        <dbReference type="SAM" id="Phobius"/>
    </source>
</evidence>
<accession>A0ABD2M4H1</accession>
<dbReference type="SUPFAM" id="SSF54236">
    <property type="entry name" value="Ubiquitin-like"/>
    <property type="match status" value="1"/>
</dbReference>
<dbReference type="InterPro" id="IPR039751">
    <property type="entry name" value="HERPUD1/2"/>
</dbReference>
<dbReference type="Gene3D" id="3.10.20.90">
    <property type="entry name" value="Phosphatidylinositol 3-kinase Catalytic Subunit, Chain A, domain 1"/>
    <property type="match status" value="1"/>
</dbReference>
<sequence length="448" mass="49166">MSTIDGTAATFQLTIRCAMQSFPDHTLECPADWNVLQLKTHLAEECVTKPDPSRQRLIYAGRCLDNEQKVREVLAQRRDGIVRNEVAEKQVIHMVCIGAKSSSTNAGSNTTPSRENSAGAPTANAATSEGLRHRGTHNGGGQPNASSNVPLQQQQQYFATFHPPQQQSYEAWMSAYQNYMNQMAAAQFYQQQPYASAAHMAQQQQQAYAFFGGQMPPTVQHNHQQLFATPMVPQPPHFGAPAQQNHPHNNMMMMAVPHQQHQQQQRAADAPAMVQQQQQQQRMVGGGGGVGEAAAAAGAGADLLDIVYKSVRFALLAMVLYVYASLERFFLVLAVVAFFWFVHRRRNQQQQQRDNAAAAHENGANNAIANALPPQPALPQPQQNQRPNDNNTEADGPPAATTEAEDTTPTASDNVPHQPSAWNVFFTVVQSFFTSLVPNPMPAPLDIN</sequence>
<evidence type="ECO:0000256" key="6">
    <source>
        <dbReference type="SAM" id="MobiDB-lite"/>
    </source>
</evidence>
<organism evidence="9 10">
    <name type="scientific">Heterodera trifolii</name>
    <dbReference type="NCBI Taxonomy" id="157864"/>
    <lineage>
        <taxon>Eukaryota</taxon>
        <taxon>Metazoa</taxon>
        <taxon>Ecdysozoa</taxon>
        <taxon>Nematoda</taxon>
        <taxon>Chromadorea</taxon>
        <taxon>Rhabditida</taxon>
        <taxon>Tylenchina</taxon>
        <taxon>Tylenchomorpha</taxon>
        <taxon>Tylenchoidea</taxon>
        <taxon>Heteroderidae</taxon>
        <taxon>Heteroderinae</taxon>
        <taxon>Heterodera</taxon>
    </lineage>
</organism>
<dbReference type="GO" id="GO:0016020">
    <property type="term" value="C:membrane"/>
    <property type="evidence" value="ECO:0007669"/>
    <property type="project" value="UniProtKB-SubCell"/>
</dbReference>
<evidence type="ECO:0000259" key="8">
    <source>
        <dbReference type="PROSITE" id="PS50053"/>
    </source>
</evidence>
<feature type="transmembrane region" description="Helical" evidence="7">
    <location>
        <begin position="313"/>
        <end position="342"/>
    </location>
</feature>
<name>A0ABD2M4H1_9BILA</name>
<evidence type="ECO:0000313" key="9">
    <source>
        <dbReference type="EMBL" id="KAL3122416.1"/>
    </source>
</evidence>
<dbReference type="InterPro" id="IPR000626">
    <property type="entry name" value="Ubiquitin-like_dom"/>
</dbReference>